<keyword evidence="3" id="KW-0732">Signal</keyword>
<evidence type="ECO:0000259" key="4">
    <source>
        <dbReference type="Pfam" id="PF20597"/>
    </source>
</evidence>
<dbReference type="Pfam" id="PF20597">
    <property type="entry name" value="pAdhesive_15"/>
    <property type="match status" value="1"/>
</dbReference>
<dbReference type="InterPro" id="IPR026588">
    <property type="entry name" value="Choice_anch_A"/>
</dbReference>
<dbReference type="OrthoDB" id="3404418at2"/>
<feature type="compositionally biased region" description="Low complexity" evidence="1">
    <location>
        <begin position="369"/>
        <end position="388"/>
    </location>
</feature>
<reference evidence="5 6" key="1">
    <citation type="journal article" date="2018" name="Int. J. Syst. Evol. Microbiol.">
        <title>Glycomyces paridis sp. nov., isolated from the medicinal plant Paris polyphylla.</title>
        <authorList>
            <person name="Fang X.M."/>
            <person name="Bai J.L."/>
            <person name="Su J."/>
            <person name="Zhao L.L."/>
            <person name="Liu H.Y."/>
            <person name="Ma B.P."/>
            <person name="Zhang Y.Q."/>
            <person name="Yu L.Y."/>
        </authorList>
    </citation>
    <scope>NUCLEOTIDE SEQUENCE [LARGE SCALE GENOMIC DNA]</scope>
    <source>
        <strain evidence="5 6">CPCC 204357</strain>
    </source>
</reference>
<feature type="chain" id="PRO_5039693300" evidence="3">
    <location>
        <begin position="29"/>
        <end position="542"/>
    </location>
</feature>
<proteinExistence type="predicted"/>
<evidence type="ECO:0000256" key="3">
    <source>
        <dbReference type="SAM" id="SignalP"/>
    </source>
</evidence>
<evidence type="ECO:0000313" key="5">
    <source>
        <dbReference type="EMBL" id="THV30187.1"/>
    </source>
</evidence>
<feature type="compositionally biased region" description="Acidic residues" evidence="1">
    <location>
        <begin position="426"/>
        <end position="437"/>
    </location>
</feature>
<dbReference type="RefSeq" id="WP_136529060.1">
    <property type="nucleotide sequence ID" value="NZ_STGX01000004.1"/>
</dbReference>
<feature type="signal peptide" evidence="3">
    <location>
        <begin position="1"/>
        <end position="28"/>
    </location>
</feature>
<keyword evidence="6" id="KW-1185">Reference proteome</keyword>
<protein>
    <submittedName>
        <fullName evidence="5">Choice-of-anchor A family protein</fullName>
    </submittedName>
</protein>
<dbReference type="NCBIfam" id="TIGR04215">
    <property type="entry name" value="choice_anch_A"/>
    <property type="match status" value="1"/>
</dbReference>
<evidence type="ECO:0000313" key="6">
    <source>
        <dbReference type="Proteomes" id="UP000305792"/>
    </source>
</evidence>
<dbReference type="EMBL" id="STGX01000004">
    <property type="protein sequence ID" value="THV30187.1"/>
    <property type="molecule type" value="Genomic_DNA"/>
</dbReference>
<dbReference type="PANTHER" id="PTHR35383:SF1">
    <property type="entry name" value="MUCIN 12EA-RELATED"/>
    <property type="match status" value="1"/>
</dbReference>
<name>A0A4S8PHW1_9ACTN</name>
<feature type="compositionally biased region" description="Polar residues" evidence="1">
    <location>
        <begin position="490"/>
        <end position="509"/>
    </location>
</feature>
<keyword evidence="2" id="KW-1133">Transmembrane helix</keyword>
<evidence type="ECO:0000256" key="1">
    <source>
        <dbReference type="SAM" id="MobiDB-lite"/>
    </source>
</evidence>
<feature type="transmembrane region" description="Helical" evidence="2">
    <location>
        <begin position="517"/>
        <end position="537"/>
    </location>
</feature>
<dbReference type="PANTHER" id="PTHR35383">
    <property type="entry name" value="MUCIN 12EA-RELATED"/>
    <property type="match status" value="1"/>
</dbReference>
<feature type="region of interest" description="Disordered" evidence="1">
    <location>
        <begin position="367"/>
        <end position="512"/>
    </location>
</feature>
<organism evidence="5 6">
    <name type="scientific">Glycomyces paridis</name>
    <dbReference type="NCBI Taxonomy" id="2126555"/>
    <lineage>
        <taxon>Bacteria</taxon>
        <taxon>Bacillati</taxon>
        <taxon>Actinomycetota</taxon>
        <taxon>Actinomycetes</taxon>
        <taxon>Glycomycetales</taxon>
        <taxon>Glycomycetaceae</taxon>
        <taxon>Glycomyces</taxon>
    </lineage>
</organism>
<gene>
    <name evidence="5" type="ORF">E9998_07395</name>
</gene>
<comment type="caution">
    <text evidence="5">The sequence shown here is derived from an EMBL/GenBank/DDBJ whole genome shotgun (WGS) entry which is preliminary data.</text>
</comment>
<accession>A0A4S8PHW1</accession>
<dbReference type="AlphaFoldDB" id="A0A4S8PHW1"/>
<sequence length="542" mass="55530">MRRYPGIAAVTGVTLALASIATPALMDAAEAATVSIDPLEGALDFNAFIEGNTYLDNTEMEGPLATGGDLGVVGYYNISLHSAGTFVDGADARPSALVVGGGIDFTDPLPWGQTNILADGYVKVGDLSGTDILDTDQNNAAVNTQLVPAGTAYNTIPRVELRVRQPAASIGPKDLIDFGAAFTVFRENADALASCPATVPMHDANGQVVEKGEVSGQQQIRVTLEAGRTNVLEVTGEDLNNMGDLVFPTVLPSASTPLLINVDTSGTGGDFSWTTAPQSPISGDQAPYMLWNFGTGTTALTLAAGDTVEGSIYAPNASFLDVSPTNVEGQIIAAEARFGDLNLAGGGGVGGETHYFPFAATLTCETEVDPTPSTEPPTTEAPTTDEPTSPCPSEEQTSDEPSTEAPTTDEPTTEEPTTDGPTTDEPTTDEPTTDEPTTDQPTTDEPTTDEPTTDQPTTDEPTTGGPTTDEPTTAGPTSAGPTTGEPVTDEPTTAGGTCGSTTEPPSLSVTGRPLTPLVMFAAIVTAAGAVALIAAGMRRARG</sequence>
<evidence type="ECO:0000256" key="2">
    <source>
        <dbReference type="SAM" id="Phobius"/>
    </source>
</evidence>
<feature type="compositionally biased region" description="Low complexity" evidence="1">
    <location>
        <begin position="453"/>
        <end position="486"/>
    </location>
</feature>
<dbReference type="Proteomes" id="UP000305792">
    <property type="component" value="Unassembled WGS sequence"/>
</dbReference>
<keyword evidence="2" id="KW-0812">Transmembrane</keyword>
<feature type="domain" description="Choice-of-anchor A" evidence="4">
    <location>
        <begin position="38"/>
        <end position="336"/>
    </location>
</feature>
<keyword evidence="2" id="KW-0472">Membrane</keyword>